<name>A0A8H7VT29_9FUNG</name>
<feature type="compositionally biased region" description="Acidic residues" evidence="1">
    <location>
        <begin position="74"/>
        <end position="84"/>
    </location>
</feature>
<sequence>MFGEMSKDLKQTKTKFINNNTVTEFWLKKQKENTELNLLKPTSNMQPKYSISPSSHSPSPSPSIISISTNNDTITDDDNSSDDNYDGHTGTLSDSSVELVVKKIKLRKDYLVSNNISNIIDLEDTDNMWILPSGINFSVPFISRRNDLIQQCETNQEELQ</sequence>
<comment type="caution">
    <text evidence="2">The sequence shown here is derived from an EMBL/GenBank/DDBJ whole genome shotgun (WGS) entry which is preliminary data.</text>
</comment>
<evidence type="ECO:0000313" key="3">
    <source>
        <dbReference type="Proteomes" id="UP000613177"/>
    </source>
</evidence>
<organism evidence="2 3">
    <name type="scientific">Thamnidium elegans</name>
    <dbReference type="NCBI Taxonomy" id="101142"/>
    <lineage>
        <taxon>Eukaryota</taxon>
        <taxon>Fungi</taxon>
        <taxon>Fungi incertae sedis</taxon>
        <taxon>Mucoromycota</taxon>
        <taxon>Mucoromycotina</taxon>
        <taxon>Mucoromycetes</taxon>
        <taxon>Mucorales</taxon>
        <taxon>Mucorineae</taxon>
        <taxon>Mucoraceae</taxon>
        <taxon>Thamnidium</taxon>
    </lineage>
</organism>
<accession>A0A8H7VT29</accession>
<dbReference type="EMBL" id="JAEPRE010000206">
    <property type="protein sequence ID" value="KAG2230377.1"/>
    <property type="molecule type" value="Genomic_DNA"/>
</dbReference>
<feature type="compositionally biased region" description="Polar residues" evidence="1">
    <location>
        <begin position="40"/>
        <end position="49"/>
    </location>
</feature>
<gene>
    <name evidence="2" type="ORF">INT48_007672</name>
</gene>
<evidence type="ECO:0000313" key="2">
    <source>
        <dbReference type="EMBL" id="KAG2230377.1"/>
    </source>
</evidence>
<reference evidence="2" key="1">
    <citation type="submission" date="2021-01" db="EMBL/GenBank/DDBJ databases">
        <title>Metabolic potential, ecology and presence of endohyphal bacteria is reflected in genomic diversity of Mucoromycotina.</title>
        <authorList>
            <person name="Muszewska A."/>
            <person name="Okrasinska A."/>
            <person name="Steczkiewicz K."/>
            <person name="Drgas O."/>
            <person name="Orlowska M."/>
            <person name="Perlinska-Lenart U."/>
            <person name="Aleksandrzak-Piekarczyk T."/>
            <person name="Szatraj K."/>
            <person name="Zielenkiewicz U."/>
            <person name="Pilsyk S."/>
            <person name="Malc E."/>
            <person name="Mieczkowski P."/>
            <person name="Kruszewska J.S."/>
            <person name="Biernat P."/>
            <person name="Pawlowska J."/>
        </authorList>
    </citation>
    <scope>NUCLEOTIDE SEQUENCE</scope>
    <source>
        <strain evidence="2">WA0000018081</strain>
    </source>
</reference>
<dbReference type="Proteomes" id="UP000613177">
    <property type="component" value="Unassembled WGS sequence"/>
</dbReference>
<dbReference type="AlphaFoldDB" id="A0A8H7VT29"/>
<protein>
    <submittedName>
        <fullName evidence="2">Uncharacterized protein</fullName>
    </submittedName>
</protein>
<feature type="compositionally biased region" description="Low complexity" evidence="1">
    <location>
        <begin position="50"/>
        <end position="73"/>
    </location>
</feature>
<evidence type="ECO:0000256" key="1">
    <source>
        <dbReference type="SAM" id="MobiDB-lite"/>
    </source>
</evidence>
<proteinExistence type="predicted"/>
<keyword evidence="3" id="KW-1185">Reference proteome</keyword>
<feature type="region of interest" description="Disordered" evidence="1">
    <location>
        <begin position="37"/>
        <end position="89"/>
    </location>
</feature>